<feature type="compositionally biased region" description="Polar residues" evidence="3">
    <location>
        <begin position="388"/>
        <end position="406"/>
    </location>
</feature>
<dbReference type="InterPro" id="IPR018808">
    <property type="entry name" value="Muniscin_C"/>
</dbReference>
<evidence type="ECO:0000256" key="2">
    <source>
        <dbReference type="SAM" id="Coils"/>
    </source>
</evidence>
<feature type="coiled-coil region" evidence="2">
    <location>
        <begin position="120"/>
        <end position="154"/>
    </location>
</feature>
<dbReference type="PROSITE" id="PS51072">
    <property type="entry name" value="MHD"/>
    <property type="match status" value="1"/>
</dbReference>
<feature type="domain" description="MHD" evidence="4">
    <location>
        <begin position="654"/>
        <end position="927"/>
    </location>
</feature>
<dbReference type="GO" id="GO:0006897">
    <property type="term" value="P:endocytosis"/>
    <property type="evidence" value="ECO:0007669"/>
    <property type="project" value="UniProtKB-KW"/>
</dbReference>
<evidence type="ECO:0000256" key="3">
    <source>
        <dbReference type="SAM" id="MobiDB-lite"/>
    </source>
</evidence>
<gene>
    <name evidence="5" type="ORF">XA68_11709</name>
</gene>
<dbReference type="PANTHER" id="PTHR23065:SF54">
    <property type="entry name" value="SUPPRESSOR OF YEAST PROFILIN DELETION"/>
    <property type="match status" value="1"/>
</dbReference>
<dbReference type="EMBL" id="LAZP02000164">
    <property type="protein sequence ID" value="PFH59910.1"/>
    <property type="molecule type" value="Genomic_DNA"/>
</dbReference>
<dbReference type="GO" id="GO:0005886">
    <property type="term" value="C:plasma membrane"/>
    <property type="evidence" value="ECO:0007669"/>
    <property type="project" value="TreeGrafter"/>
</dbReference>
<feature type="compositionally biased region" description="Pro residues" evidence="3">
    <location>
        <begin position="320"/>
        <end position="333"/>
    </location>
</feature>
<dbReference type="Pfam" id="PF00611">
    <property type="entry name" value="FCH"/>
    <property type="match status" value="1"/>
</dbReference>
<proteinExistence type="predicted"/>
<reference evidence="5 6" key="1">
    <citation type="journal article" date="2015" name="BMC Genomics">
        <title>Gene expression during zombie ant biting behavior reflects the complexity underlying fungal parasitic behavioral manipulation.</title>
        <authorList>
            <person name="de Bekker C."/>
            <person name="Ohm R.A."/>
            <person name="Loreto R.G."/>
            <person name="Sebastian A."/>
            <person name="Albert I."/>
            <person name="Merrow M."/>
            <person name="Brachmann A."/>
            <person name="Hughes D.P."/>
        </authorList>
    </citation>
    <scope>NUCLEOTIDE SEQUENCE [LARGE SCALE GENOMIC DNA]</scope>
    <source>
        <strain evidence="5 6">SC16a</strain>
    </source>
</reference>
<dbReference type="OrthoDB" id="331602at2759"/>
<protein>
    <recommendedName>
        <fullName evidence="4">MHD domain-containing protein</fullName>
    </recommendedName>
</protein>
<dbReference type="STRING" id="268505.A0A2A9PGA8"/>
<dbReference type="FunFam" id="1.20.1270.60:FF:000102">
    <property type="entry name" value="WGS project CABT00000000 data, contig 2.23"/>
    <property type="match status" value="1"/>
</dbReference>
<reference evidence="5 6" key="2">
    <citation type="journal article" date="2017" name="Sci. Rep.">
        <title>Ant-infecting Ophiocordyceps genomes reveal a high diversity of potential behavioral manipulation genes and a possible major role for enterotoxins.</title>
        <authorList>
            <person name="de Bekker C."/>
            <person name="Ohm R.A."/>
            <person name="Evans H.C."/>
            <person name="Brachmann A."/>
            <person name="Hughes D.P."/>
        </authorList>
    </citation>
    <scope>NUCLEOTIDE SEQUENCE [LARGE SCALE GENOMIC DNA]</scope>
    <source>
        <strain evidence="5 6">SC16a</strain>
    </source>
</reference>
<dbReference type="GO" id="GO:0030139">
    <property type="term" value="C:endocytic vesicle"/>
    <property type="evidence" value="ECO:0007669"/>
    <property type="project" value="TreeGrafter"/>
</dbReference>
<feature type="region of interest" description="Disordered" evidence="3">
    <location>
        <begin position="273"/>
        <end position="499"/>
    </location>
</feature>
<dbReference type="GO" id="GO:0032185">
    <property type="term" value="P:septin cytoskeleton organization"/>
    <property type="evidence" value="ECO:0007669"/>
    <property type="project" value="TreeGrafter"/>
</dbReference>
<feature type="compositionally biased region" description="Basic and acidic residues" evidence="3">
    <location>
        <begin position="419"/>
        <end position="428"/>
    </location>
</feature>
<feature type="compositionally biased region" description="Polar residues" evidence="3">
    <location>
        <begin position="622"/>
        <end position="639"/>
    </location>
</feature>
<feature type="compositionally biased region" description="Pro residues" evidence="3">
    <location>
        <begin position="476"/>
        <end position="485"/>
    </location>
</feature>
<evidence type="ECO:0000259" key="4">
    <source>
        <dbReference type="PROSITE" id="PS51072"/>
    </source>
</evidence>
<dbReference type="CDD" id="cd07650">
    <property type="entry name" value="F-BAR_Syp1p_like"/>
    <property type="match status" value="1"/>
</dbReference>
<keyword evidence="6" id="KW-1185">Reference proteome</keyword>
<feature type="region of interest" description="Disordered" evidence="3">
    <location>
        <begin position="582"/>
        <end position="639"/>
    </location>
</feature>
<dbReference type="InterPro" id="IPR027267">
    <property type="entry name" value="AH/BAR_dom_sf"/>
</dbReference>
<comment type="caution">
    <text evidence="5">The sequence shown here is derived from an EMBL/GenBank/DDBJ whole genome shotgun (WGS) entry which is preliminary data.</text>
</comment>
<accession>A0A2A9PGA8</accession>
<dbReference type="InterPro" id="IPR028565">
    <property type="entry name" value="MHD"/>
</dbReference>
<feature type="compositionally biased region" description="Basic and acidic residues" evidence="3">
    <location>
        <begin position="337"/>
        <end position="353"/>
    </location>
</feature>
<feature type="compositionally biased region" description="Low complexity" evidence="3">
    <location>
        <begin position="292"/>
        <end position="319"/>
    </location>
</feature>
<dbReference type="Gene3D" id="1.20.1270.60">
    <property type="entry name" value="Arfaptin homology (AH) domain/BAR domain"/>
    <property type="match status" value="1"/>
</dbReference>
<dbReference type="GO" id="GO:0032153">
    <property type="term" value="C:cell division site"/>
    <property type="evidence" value="ECO:0007669"/>
    <property type="project" value="TreeGrafter"/>
</dbReference>
<evidence type="ECO:0000313" key="5">
    <source>
        <dbReference type="EMBL" id="PFH59910.1"/>
    </source>
</evidence>
<feature type="compositionally biased region" description="Pro residues" evidence="3">
    <location>
        <begin position="279"/>
        <end position="291"/>
    </location>
</feature>
<evidence type="ECO:0000313" key="6">
    <source>
        <dbReference type="Proteomes" id="UP000037136"/>
    </source>
</evidence>
<keyword evidence="2" id="KW-0175">Coiled coil</keyword>
<dbReference type="SUPFAM" id="SSF103657">
    <property type="entry name" value="BAR/IMD domain-like"/>
    <property type="match status" value="1"/>
</dbReference>
<evidence type="ECO:0000256" key="1">
    <source>
        <dbReference type="ARBA" id="ARBA00022583"/>
    </source>
</evidence>
<dbReference type="Proteomes" id="UP000037136">
    <property type="component" value="Unassembled WGS sequence"/>
</dbReference>
<dbReference type="InterPro" id="IPR001060">
    <property type="entry name" value="FCH_dom"/>
</dbReference>
<name>A0A2A9PGA8_OPHUN</name>
<organism evidence="5 6">
    <name type="scientific">Ophiocordyceps unilateralis</name>
    <name type="common">Zombie-ant fungus</name>
    <name type="synonym">Torrubia unilateralis</name>
    <dbReference type="NCBI Taxonomy" id="268505"/>
    <lineage>
        <taxon>Eukaryota</taxon>
        <taxon>Fungi</taxon>
        <taxon>Dikarya</taxon>
        <taxon>Ascomycota</taxon>
        <taxon>Pezizomycotina</taxon>
        <taxon>Sordariomycetes</taxon>
        <taxon>Hypocreomycetidae</taxon>
        <taxon>Hypocreales</taxon>
        <taxon>Ophiocordycipitaceae</taxon>
        <taxon>Ophiocordyceps</taxon>
    </lineage>
</organism>
<dbReference type="Pfam" id="PF10291">
    <property type="entry name" value="muHD"/>
    <property type="match status" value="1"/>
</dbReference>
<keyword evidence="1" id="KW-0254">Endocytosis</keyword>
<sequence length="927" mass="98825">MDDLARAEYPGLLATMMPGQAVLTLSERIKRINRINLEIADWLQERRRVEEQYALGLRRLAQHRVPNSNSELGVFHAPWMRILESVDRIAKSHHLFAERIEKDVEYPLRAYQQRRDYQNMHNISSNLAVLARDLDDAQDKAEKLNRRGGKANSQKVEAATTRLESAAQQWESQAPFVFETLQVVDESRVNQLRDLLTQYQTQEASQAQRAQDNAVEALAAMLEISTDKEIKDFARRAAENKLPLPSQPMHSSHPNPVRSVTRRLSMAAAPLHRPLTASAPPPPPPPPPPVVAPAGHPTGAPAAAPTAATAGSTTGAASLGPPPAGANPPPPPAEDGVSDHDSFPADAKPESKLRRLGTMFGNRRRQSVYGGGSGPITPQRTGPAAFGRSTTSHSRGVSPRPSMSNLHQDHGRLSALDEMPNRLEHDAPATDDSGPPHAGTNGVSAGGENPPHLSATGAAADLVGMNGTHDVDVAAVPPPPGPPPGQQAAEGGPLSPAQDLEGYTVRAPMNDPISEAQREAAGEDADQLLKLNIQNKPIDEEDPEAKQAALSSVANTLKAGTATRRSSTFRGRRDIRNTIYLPTPTSSIRESQSDGAMPSITGSPPLTSSSFSRPTPVAALASETSVAGTSDSQSVRSGNSLGSMGHVRHPDMTGPGLHGSVIETVSAVFEDGEVKSAAITGEIAFVNNVSQAGGKTHETIRIKTVPRLERLGPNRIFVQNSSAEQPQQFVLDVSPLARTMTAFSYRVCSGESDSPDLGSRVPLLLKPAWKPQGEKLGLLLQYQLNPSAQLSGSLTLHNVVFVVTYEGNATTAQTKPGGTHLRDKHLVYCRLGDVTLTSSVQKMVCLIVGADGVAPTPGHVEARWECVTAGTDAVGSGISISRLEEDGEKSAAATEDDPFADHGLAAGQSWVDVPLQRRLISGKYEGK</sequence>
<dbReference type="AlphaFoldDB" id="A0A2A9PGA8"/>
<dbReference type="PANTHER" id="PTHR23065">
    <property type="entry name" value="PROLINE-SERINE-THREONINE PHOSPHATASE INTERACTING PROTEIN 1"/>
    <property type="match status" value="1"/>
</dbReference>
<feature type="compositionally biased region" description="Polar residues" evidence="3">
    <location>
        <begin position="583"/>
        <end position="613"/>
    </location>
</feature>